<keyword evidence="1" id="KW-0614">Plasmid</keyword>
<geneLocation type="plasmid" evidence="1">
    <name>unnamed</name>
</geneLocation>
<comment type="caution">
    <text evidence="1">The sequence shown here is derived from an EMBL/GenBank/DDBJ whole genome shotgun (WGS) entry which is preliminary data.</text>
</comment>
<protein>
    <submittedName>
        <fullName evidence="1">Uncharacterized protein</fullName>
    </submittedName>
</protein>
<gene>
    <name evidence="1" type="ORF">MKJ03_00595</name>
</gene>
<dbReference type="EMBL" id="JALAYX010000001">
    <property type="protein sequence ID" value="MCJ8236813.1"/>
    <property type="molecule type" value="Genomic_DNA"/>
</dbReference>
<reference evidence="1 2" key="1">
    <citation type="submission" date="2022-03" db="EMBL/GenBank/DDBJ databases">
        <title>Rhizobium SSM4.3 sp. nov., isolated from Sediment (Gouqi Island).</title>
        <authorList>
            <person name="Chen G."/>
        </authorList>
    </citation>
    <scope>NUCLEOTIDE SEQUENCE [LARGE SCALE GENOMIC DNA]</scope>
    <source>
        <strain evidence="1 2">SSM4.3</strain>
        <plasmid evidence="1">unnamed</plasmid>
    </source>
</reference>
<dbReference type="Proteomes" id="UP001522662">
    <property type="component" value="Unassembled WGS sequence"/>
</dbReference>
<accession>A0ABT0CUG5</accession>
<proteinExistence type="predicted"/>
<keyword evidence="2" id="KW-1185">Reference proteome</keyword>
<evidence type="ECO:0000313" key="2">
    <source>
        <dbReference type="Proteomes" id="UP001522662"/>
    </source>
</evidence>
<dbReference type="RefSeq" id="WP_229573716.1">
    <property type="nucleotide sequence ID" value="NZ_CP128477.1"/>
</dbReference>
<organism evidence="1 2">
    <name type="scientific">Peteryoungia algae</name>
    <dbReference type="NCBI Taxonomy" id="2919917"/>
    <lineage>
        <taxon>Bacteria</taxon>
        <taxon>Pseudomonadati</taxon>
        <taxon>Pseudomonadota</taxon>
        <taxon>Alphaproteobacteria</taxon>
        <taxon>Hyphomicrobiales</taxon>
        <taxon>Rhizobiaceae</taxon>
        <taxon>Peteryoungia</taxon>
    </lineage>
</organism>
<name>A0ABT0CUG5_9HYPH</name>
<evidence type="ECO:0000313" key="1">
    <source>
        <dbReference type="EMBL" id="MCJ8236813.1"/>
    </source>
</evidence>
<sequence>MILPDKSVTVRAFQVARSHKGVDQATMTEASSILLDSISRNPSSYDSDLIEATADLAETEDSGPRYAPANWLDAFIVDERSRSDEAFGERVPVPSDEAGLYPRFMRLVD</sequence>